<keyword evidence="6" id="KW-1185">Reference proteome</keyword>
<dbReference type="PANTHER" id="PTHR13847:SF287">
    <property type="entry name" value="FAD-DEPENDENT OXIDOREDUCTASE DOMAIN-CONTAINING PROTEIN 1"/>
    <property type="match status" value="1"/>
</dbReference>
<dbReference type="GO" id="GO:0032981">
    <property type="term" value="P:mitochondrial respiratory chain complex I assembly"/>
    <property type="evidence" value="ECO:0007669"/>
    <property type="project" value="TreeGrafter"/>
</dbReference>
<dbReference type="PANTHER" id="PTHR13847">
    <property type="entry name" value="SARCOSINE DEHYDROGENASE-RELATED"/>
    <property type="match status" value="1"/>
</dbReference>
<gene>
    <name evidence="5" type="ORF">TrLO_g14534</name>
</gene>
<dbReference type="OrthoDB" id="424974at2759"/>
<dbReference type="Gene3D" id="3.50.50.60">
    <property type="entry name" value="FAD/NAD(P)-binding domain"/>
    <property type="match status" value="1"/>
</dbReference>
<comment type="function">
    <text evidence="3">Required for the assembly of the mitochondrial membrane respiratory chain NADH dehydrogenase (Complex I). Involved in mid-late stages of complex I assembly.</text>
</comment>
<accession>A0A9W7ECK1</accession>
<evidence type="ECO:0000256" key="3">
    <source>
        <dbReference type="ARBA" id="ARBA00046185"/>
    </source>
</evidence>
<protein>
    <recommendedName>
        <fullName evidence="2">FAD-dependent oxidoreductase domain-containing protein 1</fullName>
    </recommendedName>
</protein>
<dbReference type="GO" id="GO:0005739">
    <property type="term" value="C:mitochondrion"/>
    <property type="evidence" value="ECO:0007669"/>
    <property type="project" value="GOC"/>
</dbReference>
<dbReference type="InterPro" id="IPR036188">
    <property type="entry name" value="FAD/NAD-bd_sf"/>
</dbReference>
<dbReference type="GO" id="GO:0016491">
    <property type="term" value="F:oxidoreductase activity"/>
    <property type="evidence" value="ECO:0007669"/>
    <property type="project" value="UniProtKB-KW"/>
</dbReference>
<dbReference type="InterPro" id="IPR006076">
    <property type="entry name" value="FAD-dep_OxRdtase"/>
</dbReference>
<keyword evidence="1" id="KW-0560">Oxidoreductase</keyword>
<name>A0A9W7ECK1_9STRA</name>
<evidence type="ECO:0000313" key="5">
    <source>
        <dbReference type="EMBL" id="GMH73758.1"/>
    </source>
</evidence>
<organism evidence="5 6">
    <name type="scientific">Triparma laevis f. longispina</name>
    <dbReference type="NCBI Taxonomy" id="1714387"/>
    <lineage>
        <taxon>Eukaryota</taxon>
        <taxon>Sar</taxon>
        <taxon>Stramenopiles</taxon>
        <taxon>Ochrophyta</taxon>
        <taxon>Bolidophyceae</taxon>
        <taxon>Parmales</taxon>
        <taxon>Triparmaceae</taxon>
        <taxon>Triparma</taxon>
    </lineage>
</organism>
<dbReference type="Pfam" id="PF01266">
    <property type="entry name" value="DAO"/>
    <property type="match status" value="1"/>
</dbReference>
<evidence type="ECO:0000259" key="4">
    <source>
        <dbReference type="Pfam" id="PF01266"/>
    </source>
</evidence>
<proteinExistence type="predicted"/>
<comment type="caution">
    <text evidence="5">The sequence shown here is derived from an EMBL/GenBank/DDBJ whole genome shotgun (WGS) entry which is preliminary data.</text>
</comment>
<sequence length="421" mass="45706">MLRPTSIFLSSSPRILIIGSGAIGLSSALHLLQSPTPPSITLVERDINLKLNSAVLSAGGVRSQFSLEENVRCSLYGLEVFKEGGLNKLIRNINPSADLIDLQFINGGYLFLSSTPTGSSSLKKNLQLQQTLGAKGTELLNPSGIKNTFPYLHTRSLLSASYSKNDGWFDPYSFLTGVRTAIKKLVKFGTCINDVETNKSTGNISRVKIDGKWSEFDYVINATGANANSIIDLIPGLKRLPIEARKRTIFHFKCPEIEAEQGHIPPLTVDPSGVWYRGTGELGEVSGGDFICGCTPVEDGEEDASDGTVDITPSYDLWDSIIWPKLYSLSSAFGSAKVLNQWAGWYEYNVIDQNGIVGFHPGCGNLVVANGFSGHGLQMSPAVGRAVAELVEGGRFETICLKRFGVERFEKGEEIFEEGIV</sequence>
<evidence type="ECO:0000256" key="1">
    <source>
        <dbReference type="ARBA" id="ARBA00023002"/>
    </source>
</evidence>
<feature type="domain" description="FAD dependent oxidoreductase" evidence="4">
    <location>
        <begin position="14"/>
        <end position="390"/>
    </location>
</feature>
<dbReference type="EMBL" id="BRXW01000680">
    <property type="protein sequence ID" value="GMH73758.1"/>
    <property type="molecule type" value="Genomic_DNA"/>
</dbReference>
<reference evidence="6" key="1">
    <citation type="journal article" date="2023" name="Commun. Biol.">
        <title>Genome analysis of Parmales, the sister group of diatoms, reveals the evolutionary specialization of diatoms from phago-mixotrophs to photoautotrophs.</title>
        <authorList>
            <person name="Ban H."/>
            <person name="Sato S."/>
            <person name="Yoshikawa S."/>
            <person name="Yamada K."/>
            <person name="Nakamura Y."/>
            <person name="Ichinomiya M."/>
            <person name="Sato N."/>
            <person name="Blanc-Mathieu R."/>
            <person name="Endo H."/>
            <person name="Kuwata A."/>
            <person name="Ogata H."/>
        </authorList>
    </citation>
    <scope>NUCLEOTIDE SEQUENCE [LARGE SCALE GENOMIC DNA]</scope>
    <source>
        <strain evidence="6">NIES 3700</strain>
    </source>
</reference>
<dbReference type="Proteomes" id="UP001165122">
    <property type="component" value="Unassembled WGS sequence"/>
</dbReference>
<evidence type="ECO:0000313" key="6">
    <source>
        <dbReference type="Proteomes" id="UP001165122"/>
    </source>
</evidence>
<dbReference type="AlphaFoldDB" id="A0A9W7ECK1"/>
<dbReference type="Gene3D" id="3.30.9.10">
    <property type="entry name" value="D-Amino Acid Oxidase, subunit A, domain 2"/>
    <property type="match status" value="1"/>
</dbReference>
<dbReference type="SUPFAM" id="SSF51905">
    <property type="entry name" value="FAD/NAD(P)-binding domain"/>
    <property type="match status" value="1"/>
</dbReference>
<evidence type="ECO:0000256" key="2">
    <source>
        <dbReference type="ARBA" id="ARBA00039785"/>
    </source>
</evidence>